<reference evidence="1" key="1">
    <citation type="submission" date="2018-05" db="EMBL/GenBank/DDBJ databases">
        <authorList>
            <person name="Lanie J.A."/>
            <person name="Ng W.-L."/>
            <person name="Kazmierczak K.M."/>
            <person name="Andrzejewski T.M."/>
            <person name="Davidsen T.M."/>
            <person name="Wayne K.J."/>
            <person name="Tettelin H."/>
            <person name="Glass J.I."/>
            <person name="Rusch D."/>
            <person name="Podicherti R."/>
            <person name="Tsui H.-C.T."/>
            <person name="Winkler M.E."/>
        </authorList>
    </citation>
    <scope>NUCLEOTIDE SEQUENCE</scope>
</reference>
<organism evidence="1">
    <name type="scientific">marine metagenome</name>
    <dbReference type="NCBI Taxonomy" id="408172"/>
    <lineage>
        <taxon>unclassified sequences</taxon>
        <taxon>metagenomes</taxon>
        <taxon>ecological metagenomes</taxon>
    </lineage>
</organism>
<gene>
    <name evidence="1" type="ORF">METZ01_LOCUS351537</name>
</gene>
<accession>A0A382RLW1</accession>
<evidence type="ECO:0000313" key="1">
    <source>
        <dbReference type="EMBL" id="SVC98683.1"/>
    </source>
</evidence>
<protein>
    <submittedName>
        <fullName evidence="1">Uncharacterized protein</fullName>
    </submittedName>
</protein>
<feature type="non-terminal residue" evidence="1">
    <location>
        <position position="32"/>
    </location>
</feature>
<name>A0A382RLW1_9ZZZZ</name>
<proteinExistence type="predicted"/>
<dbReference type="EMBL" id="UINC01122707">
    <property type="protein sequence ID" value="SVC98683.1"/>
    <property type="molecule type" value="Genomic_DNA"/>
</dbReference>
<dbReference type="AlphaFoldDB" id="A0A382RLW1"/>
<sequence>MIFRAQCLFLLLLLSFFTIQVFGSEELQDGLY</sequence>